<dbReference type="Proteomes" id="UP000799753">
    <property type="component" value="Unassembled WGS sequence"/>
</dbReference>
<comment type="function">
    <text evidence="12">Mannosyltransferase involved in glycosylphosphatidylinositol-anchor biosynthesis.</text>
</comment>
<dbReference type="OrthoDB" id="10252502at2759"/>
<keyword evidence="11 12" id="KW-0472">Membrane</keyword>
<dbReference type="UniPathway" id="UPA00196"/>
<name>A0A6A6S8U4_9PLEO</name>
<evidence type="ECO:0000256" key="12">
    <source>
        <dbReference type="RuleBase" id="RU363112"/>
    </source>
</evidence>
<feature type="transmembrane region" description="Helical" evidence="12">
    <location>
        <begin position="260"/>
        <end position="280"/>
    </location>
</feature>
<keyword evidence="7 12" id="KW-0808">Transferase</keyword>
<evidence type="ECO:0000256" key="1">
    <source>
        <dbReference type="ARBA" id="ARBA00004477"/>
    </source>
</evidence>
<feature type="transmembrane region" description="Helical" evidence="12">
    <location>
        <begin position="14"/>
        <end position="33"/>
    </location>
</feature>
<evidence type="ECO:0000313" key="13">
    <source>
        <dbReference type="EMBL" id="KAF2642614.1"/>
    </source>
</evidence>
<evidence type="ECO:0000256" key="11">
    <source>
        <dbReference type="ARBA" id="ARBA00023136"/>
    </source>
</evidence>
<evidence type="ECO:0000256" key="9">
    <source>
        <dbReference type="ARBA" id="ARBA00022824"/>
    </source>
</evidence>
<gene>
    <name evidence="13" type="ORF">P280DRAFT_516387</name>
</gene>
<organism evidence="13 14">
    <name type="scientific">Massarina eburnea CBS 473.64</name>
    <dbReference type="NCBI Taxonomy" id="1395130"/>
    <lineage>
        <taxon>Eukaryota</taxon>
        <taxon>Fungi</taxon>
        <taxon>Dikarya</taxon>
        <taxon>Ascomycota</taxon>
        <taxon>Pezizomycotina</taxon>
        <taxon>Dothideomycetes</taxon>
        <taxon>Pleosporomycetidae</taxon>
        <taxon>Pleosporales</taxon>
        <taxon>Massarineae</taxon>
        <taxon>Massarinaceae</taxon>
        <taxon>Massarina</taxon>
    </lineage>
</organism>
<dbReference type="GO" id="GO:0005789">
    <property type="term" value="C:endoplasmic reticulum membrane"/>
    <property type="evidence" value="ECO:0007669"/>
    <property type="project" value="UniProtKB-SubCell"/>
</dbReference>
<evidence type="ECO:0000256" key="5">
    <source>
        <dbReference type="ARBA" id="ARBA00022502"/>
    </source>
</evidence>
<feature type="transmembrane region" description="Helical" evidence="12">
    <location>
        <begin position="440"/>
        <end position="460"/>
    </location>
</feature>
<evidence type="ECO:0000256" key="4">
    <source>
        <dbReference type="ARBA" id="ARBA00013795"/>
    </source>
</evidence>
<protein>
    <recommendedName>
        <fullName evidence="4 12">GPI mannosyltransferase 2</fullName>
        <ecNumber evidence="12">2.4.1.-</ecNumber>
    </recommendedName>
</protein>
<keyword evidence="8 12" id="KW-0812">Transmembrane</keyword>
<dbReference type="Pfam" id="PF04188">
    <property type="entry name" value="Mannosyl_trans2"/>
    <property type="match status" value="1"/>
</dbReference>
<dbReference type="GO" id="GO:0006506">
    <property type="term" value="P:GPI anchor biosynthetic process"/>
    <property type="evidence" value="ECO:0007669"/>
    <property type="project" value="UniProtKB-UniPathway"/>
</dbReference>
<dbReference type="InterPro" id="IPR007315">
    <property type="entry name" value="PIG-V/Gpi18"/>
</dbReference>
<evidence type="ECO:0000256" key="10">
    <source>
        <dbReference type="ARBA" id="ARBA00022989"/>
    </source>
</evidence>
<keyword evidence="14" id="KW-1185">Reference proteome</keyword>
<accession>A0A6A6S8U4</accession>
<dbReference type="GO" id="GO:0000009">
    <property type="term" value="F:alpha-1,6-mannosyltransferase activity"/>
    <property type="evidence" value="ECO:0007669"/>
    <property type="project" value="InterPro"/>
</dbReference>
<dbReference type="EC" id="2.4.1.-" evidence="12"/>
<evidence type="ECO:0000256" key="8">
    <source>
        <dbReference type="ARBA" id="ARBA00022692"/>
    </source>
</evidence>
<keyword evidence="5 12" id="KW-0337">GPI-anchor biosynthesis</keyword>
<reference evidence="13" key="1">
    <citation type="journal article" date="2020" name="Stud. Mycol.">
        <title>101 Dothideomycetes genomes: a test case for predicting lifestyles and emergence of pathogens.</title>
        <authorList>
            <person name="Haridas S."/>
            <person name="Albert R."/>
            <person name="Binder M."/>
            <person name="Bloem J."/>
            <person name="Labutti K."/>
            <person name="Salamov A."/>
            <person name="Andreopoulos B."/>
            <person name="Baker S."/>
            <person name="Barry K."/>
            <person name="Bills G."/>
            <person name="Bluhm B."/>
            <person name="Cannon C."/>
            <person name="Castanera R."/>
            <person name="Culley D."/>
            <person name="Daum C."/>
            <person name="Ezra D."/>
            <person name="Gonzalez J."/>
            <person name="Henrissat B."/>
            <person name="Kuo A."/>
            <person name="Liang C."/>
            <person name="Lipzen A."/>
            <person name="Lutzoni F."/>
            <person name="Magnuson J."/>
            <person name="Mondo S."/>
            <person name="Nolan M."/>
            <person name="Ohm R."/>
            <person name="Pangilinan J."/>
            <person name="Park H.-J."/>
            <person name="Ramirez L."/>
            <person name="Alfaro M."/>
            <person name="Sun H."/>
            <person name="Tritt A."/>
            <person name="Yoshinaga Y."/>
            <person name="Zwiers L.-H."/>
            <person name="Turgeon B."/>
            <person name="Goodwin S."/>
            <person name="Spatafora J."/>
            <person name="Crous P."/>
            <person name="Grigoriev I."/>
        </authorList>
    </citation>
    <scope>NUCLEOTIDE SEQUENCE</scope>
    <source>
        <strain evidence="13">CBS 473.64</strain>
    </source>
</reference>
<dbReference type="AlphaFoldDB" id="A0A6A6S8U4"/>
<proteinExistence type="inferred from homology"/>
<evidence type="ECO:0000256" key="6">
    <source>
        <dbReference type="ARBA" id="ARBA00022676"/>
    </source>
</evidence>
<keyword evidence="10 12" id="KW-1133">Transmembrane helix</keyword>
<comment type="pathway">
    <text evidence="2 12">Glycolipid biosynthesis; glycosylphosphatidylinositol-anchor biosynthesis.</text>
</comment>
<sequence length="463" mass="51707">MELKQSKPYRQDKLLLAFCLAWKCILVTVAALSPGPGYDTSALIHSNPSLYRHAEFERDGYATRIALKLFRWDALYFVAAAQRGQVFEQEWAFSWAYSGVLRMITQLITRNELPSLNSYIWTAVAVSTLMHLSAVMTLFRLLNEMTGNPNGGRVSFVACVLHILSPAGLFLVSSYTESVFASVNFLGMLYYVRARLAASTNKKQTIREDLLLVTSGFLFGLATVARSNGLLSGLIFLFDVAVCVPTALMNRLSRHELRSVLVTCVAGVFVAVGFVFPQYVAYQEYCTTGHGHGITAPWCQRMIPSIYTWVQSKYWNVGLFRYWTLSNIPLFLLAAPMLCLLLQSSVAHLRYSRHNLSGIDGQNTDNKNSDSTQNRVPPDHLPQLALPQLVLAITATTSFHVQIINRISSGYPIWYLSVARWVSASNTRPSDLFSKRSVQIVVRGMIMYAIIQGALFASFLPPA</sequence>
<dbReference type="EMBL" id="MU006781">
    <property type="protein sequence ID" value="KAF2642614.1"/>
    <property type="molecule type" value="Genomic_DNA"/>
</dbReference>
<dbReference type="PANTHER" id="PTHR12468">
    <property type="entry name" value="GPI MANNOSYLTRANSFERASE 2"/>
    <property type="match status" value="1"/>
</dbReference>
<comment type="similarity">
    <text evidence="3 12">Belongs to the PIGV family.</text>
</comment>
<feature type="transmembrane region" description="Helical" evidence="12">
    <location>
        <begin position="119"/>
        <end position="142"/>
    </location>
</feature>
<evidence type="ECO:0000256" key="3">
    <source>
        <dbReference type="ARBA" id="ARBA00008698"/>
    </source>
</evidence>
<dbReference type="PANTHER" id="PTHR12468:SF2">
    <property type="entry name" value="GPI MANNOSYLTRANSFERASE 2"/>
    <property type="match status" value="1"/>
</dbReference>
<keyword evidence="9 12" id="KW-0256">Endoplasmic reticulum</keyword>
<dbReference type="GO" id="GO:0004376">
    <property type="term" value="F:GPI mannosyltransferase activity"/>
    <property type="evidence" value="ECO:0007669"/>
    <property type="project" value="InterPro"/>
</dbReference>
<comment type="caution">
    <text evidence="12">Lacks conserved residue(s) required for the propagation of feature annotation.</text>
</comment>
<keyword evidence="6 12" id="KW-0328">Glycosyltransferase</keyword>
<feature type="transmembrane region" description="Helical" evidence="12">
    <location>
        <begin position="322"/>
        <end position="342"/>
    </location>
</feature>
<evidence type="ECO:0000256" key="2">
    <source>
        <dbReference type="ARBA" id="ARBA00004687"/>
    </source>
</evidence>
<feature type="transmembrane region" description="Helical" evidence="12">
    <location>
        <begin position="154"/>
        <end position="173"/>
    </location>
</feature>
<evidence type="ECO:0000256" key="7">
    <source>
        <dbReference type="ARBA" id="ARBA00022679"/>
    </source>
</evidence>
<evidence type="ECO:0000313" key="14">
    <source>
        <dbReference type="Proteomes" id="UP000799753"/>
    </source>
</evidence>
<dbReference type="GO" id="GO:0031501">
    <property type="term" value="C:mannosyltransferase complex"/>
    <property type="evidence" value="ECO:0007669"/>
    <property type="project" value="TreeGrafter"/>
</dbReference>
<comment type="subcellular location">
    <subcellularLocation>
        <location evidence="1 12">Endoplasmic reticulum membrane</location>
        <topology evidence="1 12">Multi-pass membrane protein</topology>
    </subcellularLocation>
</comment>